<sequence length="77" mass="9219">MRRRDQPLVFTFVLPAPATTGRSPTSWTTPRSSRSYPDQPWPQPWLHERARVAEERRIALYRNARYMVFHLKPMVRP</sequence>
<dbReference type="Proteomes" id="UP000250235">
    <property type="component" value="Unassembled WGS sequence"/>
</dbReference>
<protein>
    <submittedName>
        <fullName evidence="2">Uncharacterized protein</fullName>
    </submittedName>
</protein>
<feature type="region of interest" description="Disordered" evidence="1">
    <location>
        <begin position="15"/>
        <end position="40"/>
    </location>
</feature>
<organism evidence="2 3">
    <name type="scientific">Dorcoceras hygrometricum</name>
    <dbReference type="NCBI Taxonomy" id="472368"/>
    <lineage>
        <taxon>Eukaryota</taxon>
        <taxon>Viridiplantae</taxon>
        <taxon>Streptophyta</taxon>
        <taxon>Embryophyta</taxon>
        <taxon>Tracheophyta</taxon>
        <taxon>Spermatophyta</taxon>
        <taxon>Magnoliopsida</taxon>
        <taxon>eudicotyledons</taxon>
        <taxon>Gunneridae</taxon>
        <taxon>Pentapetalae</taxon>
        <taxon>asterids</taxon>
        <taxon>lamiids</taxon>
        <taxon>Lamiales</taxon>
        <taxon>Gesneriaceae</taxon>
        <taxon>Didymocarpoideae</taxon>
        <taxon>Trichosporeae</taxon>
        <taxon>Loxocarpinae</taxon>
        <taxon>Dorcoceras</taxon>
    </lineage>
</organism>
<proteinExistence type="predicted"/>
<gene>
    <name evidence="2" type="ORF">F511_31595</name>
</gene>
<accession>A0A2Z7D2I5</accession>
<evidence type="ECO:0000313" key="3">
    <source>
        <dbReference type="Proteomes" id="UP000250235"/>
    </source>
</evidence>
<feature type="compositionally biased region" description="Low complexity" evidence="1">
    <location>
        <begin position="19"/>
        <end position="37"/>
    </location>
</feature>
<evidence type="ECO:0000256" key="1">
    <source>
        <dbReference type="SAM" id="MobiDB-lite"/>
    </source>
</evidence>
<name>A0A2Z7D2I5_9LAMI</name>
<dbReference type="AlphaFoldDB" id="A0A2Z7D2I5"/>
<evidence type="ECO:0000313" key="2">
    <source>
        <dbReference type="EMBL" id="KZV52529.1"/>
    </source>
</evidence>
<keyword evidence="3" id="KW-1185">Reference proteome</keyword>
<reference evidence="2 3" key="1">
    <citation type="journal article" date="2015" name="Proc. Natl. Acad. Sci. U.S.A.">
        <title>The resurrection genome of Boea hygrometrica: A blueprint for survival of dehydration.</title>
        <authorList>
            <person name="Xiao L."/>
            <person name="Yang G."/>
            <person name="Zhang L."/>
            <person name="Yang X."/>
            <person name="Zhao S."/>
            <person name="Ji Z."/>
            <person name="Zhou Q."/>
            <person name="Hu M."/>
            <person name="Wang Y."/>
            <person name="Chen M."/>
            <person name="Xu Y."/>
            <person name="Jin H."/>
            <person name="Xiao X."/>
            <person name="Hu G."/>
            <person name="Bao F."/>
            <person name="Hu Y."/>
            <person name="Wan P."/>
            <person name="Li L."/>
            <person name="Deng X."/>
            <person name="Kuang T."/>
            <person name="Xiang C."/>
            <person name="Zhu J.K."/>
            <person name="Oliver M.J."/>
            <person name="He Y."/>
        </authorList>
    </citation>
    <scope>NUCLEOTIDE SEQUENCE [LARGE SCALE GENOMIC DNA]</scope>
    <source>
        <strain evidence="3">cv. XS01</strain>
    </source>
</reference>
<dbReference type="EMBL" id="KQ991045">
    <property type="protein sequence ID" value="KZV52529.1"/>
    <property type="molecule type" value="Genomic_DNA"/>
</dbReference>